<accession>A0A939KNF5</accession>
<gene>
    <name evidence="6" type="ORF">J1902_06075</name>
</gene>
<keyword evidence="4" id="KW-0472">Membrane</keyword>
<evidence type="ECO:0000256" key="1">
    <source>
        <dbReference type="ARBA" id="ARBA00022679"/>
    </source>
</evidence>
<dbReference type="RefSeq" id="WP_207615358.1">
    <property type="nucleotide sequence ID" value="NZ_JAFNLL010000010.1"/>
</dbReference>
<dbReference type="PANTHER" id="PTHR24421:SF61">
    <property type="entry name" value="OXYGEN SENSOR HISTIDINE KINASE NREB"/>
    <property type="match status" value="1"/>
</dbReference>
<evidence type="ECO:0000313" key="6">
    <source>
        <dbReference type="EMBL" id="MBO1267555.1"/>
    </source>
</evidence>
<dbReference type="Gene3D" id="3.30.565.10">
    <property type="entry name" value="Histidine kinase-like ATPase, C-terminal domain"/>
    <property type="match status" value="1"/>
</dbReference>
<keyword evidence="4" id="KW-1133">Transmembrane helix</keyword>
<dbReference type="InterPro" id="IPR003594">
    <property type="entry name" value="HATPase_dom"/>
</dbReference>
<evidence type="ECO:0000313" key="7">
    <source>
        <dbReference type="Proteomes" id="UP000664164"/>
    </source>
</evidence>
<evidence type="ECO:0000256" key="2">
    <source>
        <dbReference type="ARBA" id="ARBA00022777"/>
    </source>
</evidence>
<feature type="domain" description="Histidine kinase/HSP90-like ATPase" evidence="5">
    <location>
        <begin position="194"/>
        <end position="289"/>
    </location>
</feature>
<dbReference type="CDD" id="cd16917">
    <property type="entry name" value="HATPase_UhpB-NarQ-NarX-like"/>
    <property type="match status" value="1"/>
</dbReference>
<dbReference type="EMBL" id="JAFNLL010000010">
    <property type="protein sequence ID" value="MBO1267555.1"/>
    <property type="molecule type" value="Genomic_DNA"/>
</dbReference>
<dbReference type="PANTHER" id="PTHR24421">
    <property type="entry name" value="NITRATE/NITRITE SENSOR PROTEIN NARX-RELATED"/>
    <property type="match status" value="1"/>
</dbReference>
<protein>
    <recommendedName>
        <fullName evidence="5">Histidine kinase/HSP90-like ATPase domain-containing protein</fullName>
    </recommendedName>
</protein>
<feature type="transmembrane region" description="Helical" evidence="4">
    <location>
        <begin position="40"/>
        <end position="65"/>
    </location>
</feature>
<dbReference type="Pfam" id="PF02518">
    <property type="entry name" value="HATPase_c"/>
    <property type="match status" value="1"/>
</dbReference>
<keyword evidence="3" id="KW-0902">Two-component regulatory system</keyword>
<evidence type="ECO:0000256" key="4">
    <source>
        <dbReference type="SAM" id="Phobius"/>
    </source>
</evidence>
<evidence type="ECO:0000259" key="5">
    <source>
        <dbReference type="Pfam" id="PF02518"/>
    </source>
</evidence>
<dbReference type="InterPro" id="IPR036890">
    <property type="entry name" value="HATPase_C_sf"/>
</dbReference>
<dbReference type="AlphaFoldDB" id="A0A939KNF5"/>
<dbReference type="SUPFAM" id="SSF55874">
    <property type="entry name" value="ATPase domain of HSP90 chaperone/DNA topoisomerase II/histidine kinase"/>
    <property type="match status" value="1"/>
</dbReference>
<dbReference type="InterPro" id="IPR050482">
    <property type="entry name" value="Sensor_HK_TwoCompSys"/>
</dbReference>
<keyword evidence="1" id="KW-0808">Transferase</keyword>
<keyword evidence="4" id="KW-0812">Transmembrane</keyword>
<keyword evidence="7" id="KW-1185">Reference proteome</keyword>
<feature type="transmembrane region" description="Helical" evidence="4">
    <location>
        <begin position="12"/>
        <end position="28"/>
    </location>
</feature>
<keyword evidence="2" id="KW-0418">Kinase</keyword>
<dbReference type="GO" id="GO:0000160">
    <property type="term" value="P:phosphorelay signal transduction system"/>
    <property type="evidence" value="ECO:0007669"/>
    <property type="project" value="UniProtKB-KW"/>
</dbReference>
<dbReference type="Proteomes" id="UP000664164">
    <property type="component" value="Unassembled WGS sequence"/>
</dbReference>
<proteinExistence type="predicted"/>
<name>A0A939KNF5_9MICC</name>
<sequence>MAAGLALRTWQLWMASAMLAAAMVPGALRVFNEGTAAGNFAFAATLANAGILLLAILLAAFLASYQRRQGDLGTRAAAQLSAMIEATDRESAKAEERVHQYRMLHDTVLSTLSAIARGVDPSDPLVRQRCAADAEYLRSIISSAGLSNANRLQSELATVGHDQAALGLRVHQHVADLPASLPNDVVHAIAESSREALNNVLKHSGADQAWITAVGGDGSAEGGSDGSGKTSAGVTVTVTDRGRGFDPAAGASGMGLQQSIIGRMREVGGQAVVDSSPGHGTTVELQWPAS</sequence>
<organism evidence="6 7">
    <name type="scientific">Arthrobacter cavernae</name>
    <dbReference type="NCBI Taxonomy" id="2817681"/>
    <lineage>
        <taxon>Bacteria</taxon>
        <taxon>Bacillati</taxon>
        <taxon>Actinomycetota</taxon>
        <taxon>Actinomycetes</taxon>
        <taxon>Micrococcales</taxon>
        <taxon>Micrococcaceae</taxon>
        <taxon>Arthrobacter</taxon>
    </lineage>
</organism>
<evidence type="ECO:0000256" key="3">
    <source>
        <dbReference type="ARBA" id="ARBA00023012"/>
    </source>
</evidence>
<reference evidence="6" key="1">
    <citation type="submission" date="2021-03" db="EMBL/GenBank/DDBJ databases">
        <title>A new species, PO-11, isolated from a karst cave deposit.</title>
        <authorList>
            <person name="Zhaoxiaoyong W."/>
        </authorList>
    </citation>
    <scope>NUCLEOTIDE SEQUENCE</scope>
    <source>
        <strain evidence="6">PO-11</strain>
    </source>
</reference>
<comment type="caution">
    <text evidence="6">The sequence shown here is derived from an EMBL/GenBank/DDBJ whole genome shotgun (WGS) entry which is preliminary data.</text>
</comment>
<dbReference type="GO" id="GO:0016301">
    <property type="term" value="F:kinase activity"/>
    <property type="evidence" value="ECO:0007669"/>
    <property type="project" value="UniProtKB-KW"/>
</dbReference>